<dbReference type="RefSeq" id="WP_127391636.1">
    <property type="nucleotide sequence ID" value="NZ_JAVIIP010000007.1"/>
</dbReference>
<dbReference type="InterPro" id="IPR014556">
    <property type="entry name" value="UCP029407"/>
</dbReference>
<name>A0ABU5AP18_9HYPH</name>
<organism evidence="2 3">
    <name type="scientific">Mesorhizobium abyssinicae</name>
    <dbReference type="NCBI Taxonomy" id="1209958"/>
    <lineage>
        <taxon>Bacteria</taxon>
        <taxon>Pseudomonadati</taxon>
        <taxon>Pseudomonadota</taxon>
        <taxon>Alphaproteobacteria</taxon>
        <taxon>Hyphomicrobiales</taxon>
        <taxon>Phyllobacteriaceae</taxon>
        <taxon>Mesorhizobium</taxon>
    </lineage>
</organism>
<evidence type="ECO:0000256" key="1">
    <source>
        <dbReference type="SAM" id="Coils"/>
    </source>
</evidence>
<gene>
    <name evidence="2" type="ORF">RFM23_15295</name>
</gene>
<protein>
    <submittedName>
        <fullName evidence="2">Sulfotransferase domain-containing protein</fullName>
    </submittedName>
</protein>
<sequence>MSNYPSSGNLHDATPQAAEAAPKAAKRTCIMVIGMHRSGTSALTRAISLLGAELPKTMLGANPTNEEGHWEPQRLMELNDRMLAELGSRWDDWRSLDPNVLIPGRLQFYQAEIARLIDEEYGSASLFVLKEPRISRFVPLYMGVMKQMRIDVRYVLIGRNPLAVIASLAKRDEFTVGFSSLLWLRHALEAEHATRGQPRIFLSYEGMFDQWREGIDGITSTLKIDWPLPKAEWSAALSNHFADKHQHHAASRGQLEADPRIDDWIKQVYGAVKVLEEDQADAAAMSRLDAVRGAFDSLNPVFGAAFFAEISAREKAAAERLAQQRCAADEQVAELERNRAEAAARGAQLTEQLNDLQRLAEEQKADAAAREADLRANAKAREADLMAKADSEALRANDAESQLESVAEQLKAAQKETIQIKNSHSWRVMYPVRYLKSLLRSDAG</sequence>
<dbReference type="EMBL" id="JAVIIP010000007">
    <property type="protein sequence ID" value="MDX8538986.1"/>
    <property type="molecule type" value="Genomic_DNA"/>
</dbReference>
<dbReference type="PIRSF" id="PIRSF029407">
    <property type="entry name" value="UCP029407"/>
    <property type="match status" value="1"/>
</dbReference>
<evidence type="ECO:0000313" key="2">
    <source>
        <dbReference type="EMBL" id="MDX8538986.1"/>
    </source>
</evidence>
<accession>A0ABU5AP18</accession>
<evidence type="ECO:0000313" key="3">
    <source>
        <dbReference type="Proteomes" id="UP001276564"/>
    </source>
</evidence>
<dbReference type="InterPro" id="IPR027417">
    <property type="entry name" value="P-loop_NTPase"/>
</dbReference>
<keyword evidence="1" id="KW-0175">Coiled coil</keyword>
<feature type="coiled-coil region" evidence="1">
    <location>
        <begin position="332"/>
        <end position="416"/>
    </location>
</feature>
<dbReference type="Gene3D" id="3.40.50.300">
    <property type="entry name" value="P-loop containing nucleotide triphosphate hydrolases"/>
    <property type="match status" value="1"/>
</dbReference>
<dbReference type="Proteomes" id="UP001276564">
    <property type="component" value="Unassembled WGS sequence"/>
</dbReference>
<reference evidence="2 3" key="1">
    <citation type="submission" date="2023-08" db="EMBL/GenBank/DDBJ databases">
        <title>Implementing the SeqCode for naming new Mesorhizobium species isolated from Vachellia karroo root nodules.</title>
        <authorList>
            <person name="Van Lill M."/>
        </authorList>
    </citation>
    <scope>NUCLEOTIDE SEQUENCE [LARGE SCALE GENOMIC DNA]</scope>
    <source>
        <strain evidence="2 3">VK4B</strain>
    </source>
</reference>
<keyword evidence="3" id="KW-1185">Reference proteome</keyword>
<dbReference type="SUPFAM" id="SSF52540">
    <property type="entry name" value="P-loop containing nucleoside triphosphate hydrolases"/>
    <property type="match status" value="1"/>
</dbReference>
<proteinExistence type="predicted"/>
<comment type="caution">
    <text evidence="2">The sequence shown here is derived from an EMBL/GenBank/DDBJ whole genome shotgun (WGS) entry which is preliminary data.</text>
</comment>